<accession>A0ABN6GMZ4</accession>
<keyword evidence="3" id="KW-0804">Transcription</keyword>
<dbReference type="PANTHER" id="PTHR43132:SF2">
    <property type="entry name" value="ARSENICAL RESISTANCE OPERON REPRESSOR ARSR-RELATED"/>
    <property type="match status" value="1"/>
</dbReference>
<proteinExistence type="predicted"/>
<sequence length="116" mass="12143">MFDYSRNMETSNAISALTALGHATRLAAFRLLVEAGPAGRMAGDIGTALQVPPATLSFHLKELVQAGLVESESQGRHVCYRANFNAMNGLIEYLTHNCCAGSPTGQCTPGAPACGC</sequence>
<dbReference type="EMBL" id="AP024684">
    <property type="protein sequence ID" value="BCX42017.1"/>
    <property type="molecule type" value="Genomic_DNA"/>
</dbReference>
<dbReference type="PROSITE" id="PS50987">
    <property type="entry name" value="HTH_ARSR_2"/>
    <property type="match status" value="1"/>
</dbReference>
<dbReference type="PANTHER" id="PTHR43132">
    <property type="entry name" value="ARSENICAL RESISTANCE OPERON REPRESSOR ARSR-RELATED"/>
    <property type="match status" value="1"/>
</dbReference>
<evidence type="ECO:0000313" key="5">
    <source>
        <dbReference type="EMBL" id="BCX42017.1"/>
    </source>
</evidence>
<evidence type="ECO:0000313" key="6">
    <source>
        <dbReference type="Proteomes" id="UP000825066"/>
    </source>
</evidence>
<reference evidence="5 6" key="1">
    <citation type="submission" date="2021-05" db="EMBL/GenBank/DDBJ databases">
        <title>Complete Genome Sequence of Stenotrophomonas pavanii strain Y.</title>
        <authorList>
            <person name="Dohra H."/>
            <person name="Mohad Din A.R.J."/>
            <person name="Suzuki K."/>
            <person name="Fatma A."/>
            <person name="Honjyo M."/>
            <person name="Nishimura T."/>
            <person name="Moriuch R."/>
            <person name="Masuda K."/>
            <person name="Minoura A."/>
            <person name="Tashiro Y."/>
            <person name="Futamata H."/>
        </authorList>
    </citation>
    <scope>NUCLEOTIDE SEQUENCE [LARGE SCALE GENOMIC DNA]</scope>
    <source>
        <strain evidence="6">Y</strain>
    </source>
</reference>
<dbReference type="InterPro" id="IPR001845">
    <property type="entry name" value="HTH_ArsR_DNA-bd_dom"/>
</dbReference>
<dbReference type="Proteomes" id="UP000825066">
    <property type="component" value="Chromosome"/>
</dbReference>
<dbReference type="CDD" id="cd00090">
    <property type="entry name" value="HTH_ARSR"/>
    <property type="match status" value="1"/>
</dbReference>
<protein>
    <submittedName>
        <fullName evidence="5">Winged helix-turn-helix transcriptional regulator</fullName>
    </submittedName>
</protein>
<name>A0ABN6GMZ4_9GAMM</name>
<feature type="domain" description="HTH arsR-type" evidence="4">
    <location>
        <begin position="5"/>
        <end position="102"/>
    </location>
</feature>
<keyword evidence="6" id="KW-1185">Reference proteome</keyword>
<evidence type="ECO:0000256" key="1">
    <source>
        <dbReference type="ARBA" id="ARBA00023015"/>
    </source>
</evidence>
<gene>
    <name evidence="5" type="ORF">STNY_R01640</name>
</gene>
<evidence type="ECO:0000256" key="3">
    <source>
        <dbReference type="ARBA" id="ARBA00023163"/>
    </source>
</evidence>
<evidence type="ECO:0000256" key="2">
    <source>
        <dbReference type="ARBA" id="ARBA00023125"/>
    </source>
</evidence>
<dbReference type="InterPro" id="IPR011991">
    <property type="entry name" value="ArsR-like_HTH"/>
</dbReference>
<dbReference type="NCBIfam" id="NF033788">
    <property type="entry name" value="HTH_metalloreg"/>
    <property type="match status" value="1"/>
</dbReference>
<keyword evidence="1" id="KW-0805">Transcription regulation</keyword>
<dbReference type="InterPro" id="IPR051011">
    <property type="entry name" value="Metal_resp_trans_reg"/>
</dbReference>
<organism evidence="5 6">
    <name type="scientific">Stenotrophomonas pavanii</name>
    <dbReference type="NCBI Taxonomy" id="487698"/>
    <lineage>
        <taxon>Bacteria</taxon>
        <taxon>Pseudomonadati</taxon>
        <taxon>Pseudomonadota</taxon>
        <taxon>Gammaproteobacteria</taxon>
        <taxon>Lysobacterales</taxon>
        <taxon>Lysobacteraceae</taxon>
        <taxon>Stenotrophomonas</taxon>
    </lineage>
</organism>
<dbReference type="SMART" id="SM00418">
    <property type="entry name" value="HTH_ARSR"/>
    <property type="match status" value="1"/>
</dbReference>
<dbReference type="Pfam" id="PF12840">
    <property type="entry name" value="HTH_20"/>
    <property type="match status" value="1"/>
</dbReference>
<keyword evidence="2" id="KW-0238">DNA-binding</keyword>
<evidence type="ECO:0000259" key="4">
    <source>
        <dbReference type="PROSITE" id="PS50987"/>
    </source>
</evidence>